<reference evidence="12 13" key="1">
    <citation type="journal article" date="2018" name="Sci. Data">
        <title>The draft genome sequence of cork oak.</title>
        <authorList>
            <person name="Ramos A.M."/>
            <person name="Usie A."/>
            <person name="Barbosa P."/>
            <person name="Barros P.M."/>
            <person name="Capote T."/>
            <person name="Chaves I."/>
            <person name="Simoes F."/>
            <person name="Abreu I."/>
            <person name="Carrasquinho I."/>
            <person name="Faro C."/>
            <person name="Guimaraes J.B."/>
            <person name="Mendonca D."/>
            <person name="Nobrega F."/>
            <person name="Rodrigues L."/>
            <person name="Saibo N.J.M."/>
            <person name="Varela M.C."/>
            <person name="Egas C."/>
            <person name="Matos J."/>
            <person name="Miguel C.M."/>
            <person name="Oliveira M.M."/>
            <person name="Ricardo C.P."/>
            <person name="Goncalves S."/>
        </authorList>
    </citation>
    <scope>NUCLEOTIDE SEQUENCE [LARGE SCALE GENOMIC DNA]</scope>
    <source>
        <strain evidence="13">cv. HL8</strain>
    </source>
</reference>
<proteinExistence type="inferred from homology"/>
<evidence type="ECO:0000256" key="3">
    <source>
        <dbReference type="ARBA" id="ARBA00022679"/>
    </source>
</evidence>
<keyword evidence="4 9" id="KW-0547">Nucleotide-binding</keyword>
<feature type="domain" description="Protein kinase" evidence="10">
    <location>
        <begin position="164"/>
        <end position="383"/>
    </location>
</feature>
<dbReference type="PROSITE" id="PS00107">
    <property type="entry name" value="PROTEIN_KINASE_ATP"/>
    <property type="match status" value="1"/>
</dbReference>
<evidence type="ECO:0000256" key="1">
    <source>
        <dbReference type="ARBA" id="ARBA00006529"/>
    </source>
</evidence>
<evidence type="ECO:0000256" key="9">
    <source>
        <dbReference type="PROSITE-ProRule" id="PRU10141"/>
    </source>
</evidence>
<dbReference type="InterPro" id="IPR000719">
    <property type="entry name" value="Prot_kinase_dom"/>
</dbReference>
<dbReference type="PANTHER" id="PTHR48016">
    <property type="entry name" value="MAP KINASE KINASE KINASE SSK2-RELATED-RELATED"/>
    <property type="match status" value="1"/>
</dbReference>
<evidence type="ECO:0000256" key="7">
    <source>
        <dbReference type="ARBA" id="ARBA00047559"/>
    </source>
</evidence>
<dbReference type="AlphaFoldDB" id="A0AAW0LIG4"/>
<name>A0AAW0LIG4_QUESU</name>
<comment type="catalytic activity">
    <reaction evidence="7">
        <text>L-threonyl-[protein] + ATP = O-phospho-L-threonyl-[protein] + ADP + H(+)</text>
        <dbReference type="Rhea" id="RHEA:46608"/>
        <dbReference type="Rhea" id="RHEA-COMP:11060"/>
        <dbReference type="Rhea" id="RHEA-COMP:11605"/>
        <dbReference type="ChEBI" id="CHEBI:15378"/>
        <dbReference type="ChEBI" id="CHEBI:30013"/>
        <dbReference type="ChEBI" id="CHEBI:30616"/>
        <dbReference type="ChEBI" id="CHEBI:61977"/>
        <dbReference type="ChEBI" id="CHEBI:456216"/>
        <dbReference type="EC" id="2.7.11.25"/>
    </reaction>
</comment>
<dbReference type="GO" id="GO:0005524">
    <property type="term" value="F:ATP binding"/>
    <property type="evidence" value="ECO:0007669"/>
    <property type="project" value="UniProtKB-UniRule"/>
</dbReference>
<evidence type="ECO:0000256" key="8">
    <source>
        <dbReference type="ARBA" id="ARBA00048329"/>
    </source>
</evidence>
<dbReference type="EMBL" id="PKMF04000097">
    <property type="protein sequence ID" value="KAK7850694.1"/>
    <property type="molecule type" value="Genomic_DNA"/>
</dbReference>
<keyword evidence="6 9" id="KW-0067">ATP-binding</keyword>
<dbReference type="PROSITE" id="PS51153">
    <property type="entry name" value="RPW8"/>
    <property type="match status" value="1"/>
</dbReference>
<keyword evidence="5 12" id="KW-0418">Kinase</keyword>
<dbReference type="Pfam" id="PF00069">
    <property type="entry name" value="Pkinase"/>
    <property type="match status" value="1"/>
</dbReference>
<dbReference type="SUPFAM" id="SSF56112">
    <property type="entry name" value="Protein kinase-like (PK-like)"/>
    <property type="match status" value="1"/>
</dbReference>
<dbReference type="GO" id="GO:0005737">
    <property type="term" value="C:cytoplasm"/>
    <property type="evidence" value="ECO:0007669"/>
    <property type="project" value="TreeGrafter"/>
</dbReference>
<feature type="binding site" evidence="9">
    <location>
        <position position="193"/>
    </location>
    <ligand>
        <name>ATP</name>
        <dbReference type="ChEBI" id="CHEBI:30616"/>
    </ligand>
</feature>
<dbReference type="InterPro" id="IPR050538">
    <property type="entry name" value="MAP_kinase_kinase_kinase"/>
</dbReference>
<comment type="caution">
    <text evidence="12">The sequence shown here is derived from an EMBL/GenBank/DDBJ whole genome shotgun (WGS) entry which is preliminary data.</text>
</comment>
<keyword evidence="3" id="KW-0808">Transferase</keyword>
<dbReference type="InterPro" id="IPR011009">
    <property type="entry name" value="Kinase-like_dom_sf"/>
</dbReference>
<gene>
    <name evidence="12" type="primary">MAPKKK5_0</name>
    <name evidence="12" type="ORF">CFP56_044034</name>
</gene>
<dbReference type="Gene3D" id="1.10.510.10">
    <property type="entry name" value="Transferase(Phosphotransferase) domain 1"/>
    <property type="match status" value="2"/>
</dbReference>
<evidence type="ECO:0000259" key="10">
    <source>
        <dbReference type="PROSITE" id="PS50011"/>
    </source>
</evidence>
<comment type="catalytic activity">
    <reaction evidence="8">
        <text>L-seryl-[protein] + ATP = O-phospho-L-seryl-[protein] + ADP + H(+)</text>
        <dbReference type="Rhea" id="RHEA:17989"/>
        <dbReference type="Rhea" id="RHEA-COMP:9863"/>
        <dbReference type="Rhea" id="RHEA-COMP:11604"/>
        <dbReference type="ChEBI" id="CHEBI:15378"/>
        <dbReference type="ChEBI" id="CHEBI:29999"/>
        <dbReference type="ChEBI" id="CHEBI:30616"/>
        <dbReference type="ChEBI" id="CHEBI:83421"/>
        <dbReference type="ChEBI" id="CHEBI:456216"/>
        <dbReference type="EC" id="2.7.11.25"/>
    </reaction>
</comment>
<sequence length="383" mass="43163">MAAAYVGGAALEETFLEVFAVLHDTVKNVGSKAHMFKPILRHLESTLDRLLPMIKDIKLLSQQLDCPEEETLDLIEEMKKGEKLVRKCSKTRWRNYCFKVHYAIKLCKLDEDIARFGQVDLQMQKTTLVQMLCPDDKIEATPSPSAPTPQPIAESESLWMNSHWQKGRLIGRGSFGSVYLATNRETGALCAMKEIELFPDEPKSAECIKQLQQEIKVLSQLKHPNIVQYYGSEIVDDRFFIYLVYVHPGSIDRYVHEYFGTITESIVCNFTRHILSGDIRGANLLVDSSGVLKLADFGMAKHLTEQAADLSLKGSPCWMAPEVAAIFKVLHSTPPIPETLSSEGKDFLRCCFQRLPEERPSAAMLLEHPFVKKSEQLDGPSCN</sequence>
<evidence type="ECO:0000313" key="13">
    <source>
        <dbReference type="Proteomes" id="UP000237347"/>
    </source>
</evidence>
<dbReference type="PROSITE" id="PS50011">
    <property type="entry name" value="PROTEIN_KINASE_DOM"/>
    <property type="match status" value="1"/>
</dbReference>
<evidence type="ECO:0000259" key="11">
    <source>
        <dbReference type="PROSITE" id="PS51153"/>
    </source>
</evidence>
<dbReference type="Proteomes" id="UP000237347">
    <property type="component" value="Unassembled WGS sequence"/>
</dbReference>
<evidence type="ECO:0000256" key="5">
    <source>
        <dbReference type="ARBA" id="ARBA00022777"/>
    </source>
</evidence>
<keyword evidence="13" id="KW-1185">Reference proteome</keyword>
<evidence type="ECO:0000256" key="6">
    <source>
        <dbReference type="ARBA" id="ARBA00022840"/>
    </source>
</evidence>
<dbReference type="GO" id="GO:0004709">
    <property type="term" value="F:MAP kinase kinase kinase activity"/>
    <property type="evidence" value="ECO:0007669"/>
    <property type="project" value="UniProtKB-EC"/>
</dbReference>
<evidence type="ECO:0000256" key="4">
    <source>
        <dbReference type="ARBA" id="ARBA00022741"/>
    </source>
</evidence>
<dbReference type="PANTHER" id="PTHR48016:SF5">
    <property type="entry name" value="MITOGEN-ACTIVATED PROTEIN KINASE KINASE KINASE 5"/>
    <property type="match status" value="1"/>
</dbReference>
<dbReference type="InterPro" id="IPR008808">
    <property type="entry name" value="Powdery_mildew-R_dom"/>
</dbReference>
<dbReference type="Pfam" id="PF05659">
    <property type="entry name" value="RPW8"/>
    <property type="match status" value="1"/>
</dbReference>
<protein>
    <recommendedName>
        <fullName evidence="2">mitogen-activated protein kinase kinase kinase</fullName>
        <ecNumber evidence="2">2.7.11.25</ecNumber>
    </recommendedName>
</protein>
<evidence type="ECO:0000256" key="2">
    <source>
        <dbReference type="ARBA" id="ARBA00012406"/>
    </source>
</evidence>
<evidence type="ECO:0000313" key="12">
    <source>
        <dbReference type="EMBL" id="KAK7850694.1"/>
    </source>
</evidence>
<dbReference type="Gene3D" id="3.30.200.20">
    <property type="entry name" value="Phosphorylase Kinase, domain 1"/>
    <property type="match status" value="1"/>
</dbReference>
<accession>A0AAW0LIG4</accession>
<dbReference type="InterPro" id="IPR017441">
    <property type="entry name" value="Protein_kinase_ATP_BS"/>
</dbReference>
<dbReference type="EC" id="2.7.11.25" evidence="2"/>
<comment type="similarity">
    <text evidence="1">Belongs to the protein kinase superfamily. STE Ser/Thr protein kinase family. MAP kinase kinase kinase subfamily.</text>
</comment>
<feature type="domain" description="RPW8" evidence="11">
    <location>
        <begin position="1"/>
        <end position="155"/>
    </location>
</feature>
<organism evidence="12 13">
    <name type="scientific">Quercus suber</name>
    <name type="common">Cork oak</name>
    <dbReference type="NCBI Taxonomy" id="58331"/>
    <lineage>
        <taxon>Eukaryota</taxon>
        <taxon>Viridiplantae</taxon>
        <taxon>Streptophyta</taxon>
        <taxon>Embryophyta</taxon>
        <taxon>Tracheophyta</taxon>
        <taxon>Spermatophyta</taxon>
        <taxon>Magnoliopsida</taxon>
        <taxon>eudicotyledons</taxon>
        <taxon>Gunneridae</taxon>
        <taxon>Pentapetalae</taxon>
        <taxon>rosids</taxon>
        <taxon>fabids</taxon>
        <taxon>Fagales</taxon>
        <taxon>Fagaceae</taxon>
        <taxon>Quercus</taxon>
    </lineage>
</organism>